<dbReference type="PANTHER" id="PTHR43646:SF2">
    <property type="entry name" value="GLYCOSYLTRANSFERASE 2-LIKE DOMAIN-CONTAINING PROTEIN"/>
    <property type="match status" value="1"/>
</dbReference>
<evidence type="ECO:0000256" key="1">
    <source>
        <dbReference type="ARBA" id="ARBA00004236"/>
    </source>
</evidence>
<dbReference type="Proteomes" id="UP000664344">
    <property type="component" value="Unassembled WGS sequence"/>
</dbReference>
<evidence type="ECO:0000256" key="2">
    <source>
        <dbReference type="ARBA" id="ARBA00022475"/>
    </source>
</evidence>
<dbReference type="NCBIfam" id="TIGR04283">
    <property type="entry name" value="glyco_like_mftF"/>
    <property type="match status" value="1"/>
</dbReference>
<keyword evidence="8" id="KW-1185">Reference proteome</keyword>
<protein>
    <submittedName>
        <fullName evidence="7">TIGR04283 family arsenosugar biosynthesis glycosyltransferase</fullName>
    </submittedName>
</protein>
<evidence type="ECO:0000259" key="6">
    <source>
        <dbReference type="Pfam" id="PF00535"/>
    </source>
</evidence>
<keyword evidence="5" id="KW-0472">Membrane</keyword>
<evidence type="ECO:0000256" key="3">
    <source>
        <dbReference type="ARBA" id="ARBA00022676"/>
    </source>
</evidence>
<dbReference type="EMBL" id="JAFKDB010000008">
    <property type="protein sequence ID" value="MBN7769740.1"/>
    <property type="molecule type" value="Genomic_DNA"/>
</dbReference>
<dbReference type="InterPro" id="IPR029044">
    <property type="entry name" value="Nucleotide-diphossugar_trans"/>
</dbReference>
<keyword evidence="3" id="KW-0328">Glycosyltransferase</keyword>
<organism evidence="7 8">
    <name type="scientific">Marinobacter daepoensis</name>
    <dbReference type="NCBI Taxonomy" id="262077"/>
    <lineage>
        <taxon>Bacteria</taxon>
        <taxon>Pseudomonadati</taxon>
        <taxon>Pseudomonadota</taxon>
        <taxon>Gammaproteobacteria</taxon>
        <taxon>Pseudomonadales</taxon>
        <taxon>Marinobacteraceae</taxon>
        <taxon>Marinobacter</taxon>
    </lineage>
</organism>
<feature type="domain" description="Glycosyltransferase 2-like" evidence="6">
    <location>
        <begin position="15"/>
        <end position="121"/>
    </location>
</feature>
<dbReference type="RefSeq" id="WP_206557146.1">
    <property type="nucleotide sequence ID" value="NZ_JAFKDB010000008.1"/>
</dbReference>
<sequence length="234" mass="26574">MLRQSTPPYPPRLAIIVPVLNEIDGARALTEHLAIWQQRGAEIIVVDGGSDDKSDIVIRERGFHVIRSEQGRAVQMNTGARATTSTHLLFLHADTRLPPQADTLVREHLSSSQAAWGRFDAQIEGHSSLLPVVSRLMSLRSRLTGIATGDQAIFVTRELFEQVGGFPVQPLMEDVEISKRLKLMATPRCLRDKVVTSGRRWDERGSWQTILLMWRLRWAYWRGVPAEQLAFRYR</sequence>
<evidence type="ECO:0000256" key="5">
    <source>
        <dbReference type="ARBA" id="ARBA00023136"/>
    </source>
</evidence>
<dbReference type="CDD" id="cd02522">
    <property type="entry name" value="GT_2_like_a"/>
    <property type="match status" value="1"/>
</dbReference>
<dbReference type="Pfam" id="PF00535">
    <property type="entry name" value="Glycos_transf_2"/>
    <property type="match status" value="1"/>
</dbReference>
<gene>
    <name evidence="7" type="ORF">JYP53_07495</name>
</gene>
<keyword evidence="2" id="KW-1003">Cell membrane</keyword>
<dbReference type="InterPro" id="IPR001173">
    <property type="entry name" value="Glyco_trans_2-like"/>
</dbReference>
<dbReference type="PANTHER" id="PTHR43646">
    <property type="entry name" value="GLYCOSYLTRANSFERASE"/>
    <property type="match status" value="1"/>
</dbReference>
<evidence type="ECO:0000313" key="7">
    <source>
        <dbReference type="EMBL" id="MBN7769740.1"/>
    </source>
</evidence>
<evidence type="ECO:0000313" key="8">
    <source>
        <dbReference type="Proteomes" id="UP000664344"/>
    </source>
</evidence>
<dbReference type="Gene3D" id="3.90.550.10">
    <property type="entry name" value="Spore Coat Polysaccharide Biosynthesis Protein SpsA, Chain A"/>
    <property type="match status" value="1"/>
</dbReference>
<reference evidence="7 8" key="1">
    <citation type="submission" date="2021-02" db="EMBL/GenBank/DDBJ databases">
        <title>PHA producing bacteria isolated from coastal sediment in Guangdong, Shenzhen.</title>
        <authorList>
            <person name="Zheng W."/>
            <person name="Yu S."/>
            <person name="Huang Y."/>
        </authorList>
    </citation>
    <scope>NUCLEOTIDE SEQUENCE [LARGE SCALE GENOMIC DNA]</scope>
    <source>
        <strain evidence="7 8">TN21-5</strain>
    </source>
</reference>
<dbReference type="InterPro" id="IPR026461">
    <property type="entry name" value="Trfase_2_rSAM/seldom_assoc"/>
</dbReference>
<proteinExistence type="predicted"/>
<keyword evidence="4" id="KW-0808">Transferase</keyword>
<evidence type="ECO:0000256" key="4">
    <source>
        <dbReference type="ARBA" id="ARBA00022679"/>
    </source>
</evidence>
<dbReference type="SUPFAM" id="SSF53448">
    <property type="entry name" value="Nucleotide-diphospho-sugar transferases"/>
    <property type="match status" value="1"/>
</dbReference>
<accession>A0ABS3BD33</accession>
<name>A0ABS3BD33_9GAMM</name>
<comment type="subcellular location">
    <subcellularLocation>
        <location evidence="1">Cell membrane</location>
    </subcellularLocation>
</comment>
<comment type="caution">
    <text evidence="7">The sequence shown here is derived from an EMBL/GenBank/DDBJ whole genome shotgun (WGS) entry which is preliminary data.</text>
</comment>